<evidence type="ECO:0000259" key="3">
    <source>
        <dbReference type="PROSITE" id="PS50158"/>
    </source>
</evidence>
<reference evidence="5" key="2">
    <citation type="submission" date="2025-08" db="UniProtKB">
        <authorList>
            <consortium name="RefSeq"/>
        </authorList>
    </citation>
    <scope>IDENTIFICATION</scope>
    <source>
        <tissue evidence="5">Leaves</tissue>
    </source>
</reference>
<gene>
    <name evidence="5" type="primary">LOC113718217</name>
</gene>
<keyword evidence="1" id="KW-0479">Metal-binding</keyword>
<dbReference type="PANTHER" id="PTHR31286:SF178">
    <property type="entry name" value="DUF4283 DOMAIN-CONTAINING PROTEIN"/>
    <property type="match status" value="1"/>
</dbReference>
<evidence type="ECO:0000313" key="5">
    <source>
        <dbReference type="RefSeq" id="XP_027098933.1"/>
    </source>
</evidence>
<dbReference type="PANTHER" id="PTHR31286">
    <property type="entry name" value="GLYCINE-RICH CELL WALL STRUCTURAL PROTEIN 1.8-LIKE"/>
    <property type="match status" value="1"/>
</dbReference>
<organism evidence="4 5">
    <name type="scientific">Coffea arabica</name>
    <name type="common">Arabian coffee</name>
    <dbReference type="NCBI Taxonomy" id="13443"/>
    <lineage>
        <taxon>Eukaryota</taxon>
        <taxon>Viridiplantae</taxon>
        <taxon>Streptophyta</taxon>
        <taxon>Embryophyta</taxon>
        <taxon>Tracheophyta</taxon>
        <taxon>Spermatophyta</taxon>
        <taxon>Magnoliopsida</taxon>
        <taxon>eudicotyledons</taxon>
        <taxon>Gunneridae</taxon>
        <taxon>Pentapetalae</taxon>
        <taxon>asterids</taxon>
        <taxon>lamiids</taxon>
        <taxon>Gentianales</taxon>
        <taxon>Rubiaceae</taxon>
        <taxon>Ixoroideae</taxon>
        <taxon>Gardenieae complex</taxon>
        <taxon>Bertiereae - Coffeeae clade</taxon>
        <taxon>Coffeeae</taxon>
        <taxon>Coffea</taxon>
    </lineage>
</organism>
<dbReference type="InterPro" id="IPR040256">
    <property type="entry name" value="At4g02000-like"/>
</dbReference>
<dbReference type="OrthoDB" id="851886at2759"/>
<proteinExistence type="predicted"/>
<dbReference type="Pfam" id="PF14392">
    <property type="entry name" value="zf-CCHC_4"/>
    <property type="match status" value="1"/>
</dbReference>
<evidence type="ECO:0000256" key="2">
    <source>
        <dbReference type="SAM" id="MobiDB-lite"/>
    </source>
</evidence>
<evidence type="ECO:0000256" key="1">
    <source>
        <dbReference type="PROSITE-ProRule" id="PRU00047"/>
    </source>
</evidence>
<sequence length="298" mass="33355">MAEDIAEILQSFTLSSKELQITDVGREELSSGLKECQSSLIGKIVGEKVANYTGVKNFVTTAWGYPKDLTVVELGPNLFQFILSKENDRDRIAKGGPWILDNQLMVINRWYEGIEDDEKAFKLAPLWVQVWNLPVHWISKDVGKKIGSVFNQVRDVIIPQIGGKEGRHLKIAVLVDIEQPLLRGTIIKVAGGVKWVHFKYERCPDFCYSCGRIGHSERSCGTSLSGNEGKKDNQYGNWMRAGNANGKMSPQKKQTGVIFNPQRRHWSYQNGDWVEKERGETAGSDVSGGLDETPIAVM</sequence>
<dbReference type="RefSeq" id="XP_027098933.1">
    <property type="nucleotide sequence ID" value="XM_027243132.1"/>
</dbReference>
<accession>A0A6P6V7S1</accession>
<protein>
    <recommendedName>
        <fullName evidence="3">CCHC-type domain-containing protein</fullName>
    </recommendedName>
</protein>
<keyword evidence="1" id="KW-0862">Zinc</keyword>
<dbReference type="GO" id="GO:0008270">
    <property type="term" value="F:zinc ion binding"/>
    <property type="evidence" value="ECO:0007669"/>
    <property type="project" value="UniProtKB-KW"/>
</dbReference>
<feature type="domain" description="CCHC-type" evidence="3">
    <location>
        <begin position="207"/>
        <end position="220"/>
    </location>
</feature>
<evidence type="ECO:0000313" key="4">
    <source>
        <dbReference type="Proteomes" id="UP001652660"/>
    </source>
</evidence>
<dbReference type="InterPro" id="IPR001878">
    <property type="entry name" value="Znf_CCHC"/>
</dbReference>
<dbReference type="InterPro" id="IPR025558">
    <property type="entry name" value="DUF4283"/>
</dbReference>
<name>A0A6P6V7S1_COFAR</name>
<dbReference type="GeneID" id="113718217"/>
<dbReference type="Pfam" id="PF14111">
    <property type="entry name" value="DUF4283"/>
    <property type="match status" value="1"/>
</dbReference>
<dbReference type="Proteomes" id="UP001652660">
    <property type="component" value="Chromosome 11e"/>
</dbReference>
<reference evidence="4" key="1">
    <citation type="journal article" date="2025" name="Foods">
        <title>Unveiling the Microbial Signatures of Arabica Coffee Cherries: Insights into Ripeness Specific Diversity, Functional Traits, and Implications for Quality and Safety.</title>
        <authorList>
            <consortium name="RefSeq"/>
            <person name="Tenea G.N."/>
            <person name="Cifuentes V."/>
            <person name="Reyes P."/>
            <person name="Cevallos-Vallejos M."/>
        </authorList>
    </citation>
    <scope>NUCLEOTIDE SEQUENCE [LARGE SCALE GENOMIC DNA]</scope>
</reference>
<dbReference type="PROSITE" id="PS50158">
    <property type="entry name" value="ZF_CCHC"/>
    <property type="match status" value="1"/>
</dbReference>
<keyword evidence="4" id="KW-1185">Reference proteome</keyword>
<feature type="region of interest" description="Disordered" evidence="2">
    <location>
        <begin position="277"/>
        <end position="298"/>
    </location>
</feature>
<dbReference type="GO" id="GO:0003676">
    <property type="term" value="F:nucleic acid binding"/>
    <property type="evidence" value="ECO:0007669"/>
    <property type="project" value="InterPro"/>
</dbReference>
<dbReference type="AlphaFoldDB" id="A0A6P6V7S1"/>
<keyword evidence="1" id="KW-0863">Zinc-finger</keyword>
<dbReference type="InterPro" id="IPR025836">
    <property type="entry name" value="Zn_knuckle_CX2CX4HX4C"/>
</dbReference>